<proteinExistence type="predicted"/>
<dbReference type="PANTHER" id="PTHR34801:SF6">
    <property type="entry name" value="SLL1620 PROTEIN"/>
    <property type="match status" value="1"/>
</dbReference>
<dbReference type="Pfam" id="PF07386">
    <property type="entry name" value="DUF1499"/>
    <property type="match status" value="1"/>
</dbReference>
<dbReference type="PIRSF" id="PIRSF026426">
    <property type="entry name" value="DUF1499"/>
    <property type="match status" value="1"/>
</dbReference>
<accession>A4B8V4</accession>
<name>A4B8V4_9GAMM</name>
<dbReference type="STRING" id="314283.MED297_19247"/>
<evidence type="ECO:0008006" key="3">
    <source>
        <dbReference type="Google" id="ProtNLM"/>
    </source>
</evidence>
<protein>
    <recommendedName>
        <fullName evidence="3">DUF1499 domain-containing protein</fullName>
    </recommendedName>
</protein>
<evidence type="ECO:0000313" key="2">
    <source>
        <dbReference type="Proteomes" id="UP000005953"/>
    </source>
</evidence>
<dbReference type="Proteomes" id="UP000005953">
    <property type="component" value="Unassembled WGS sequence"/>
</dbReference>
<organism evidence="1 2">
    <name type="scientific">Reinekea blandensis MED297</name>
    <dbReference type="NCBI Taxonomy" id="314283"/>
    <lineage>
        <taxon>Bacteria</taxon>
        <taxon>Pseudomonadati</taxon>
        <taxon>Pseudomonadota</taxon>
        <taxon>Gammaproteobacteria</taxon>
        <taxon>Oceanospirillales</taxon>
        <taxon>Saccharospirillaceae</taxon>
        <taxon>Reinekea</taxon>
    </lineage>
</organism>
<dbReference type="InterPro" id="IPR010865">
    <property type="entry name" value="DUF1499"/>
</dbReference>
<dbReference type="HOGENOM" id="CLU_105603_3_0_6"/>
<dbReference type="PANTHER" id="PTHR34801">
    <property type="entry name" value="EXPRESSED PROTEIN"/>
    <property type="match status" value="1"/>
</dbReference>
<comment type="caution">
    <text evidence="1">The sequence shown here is derived from an EMBL/GenBank/DDBJ whole genome shotgun (WGS) entry which is preliminary data.</text>
</comment>
<dbReference type="EMBL" id="AAOE01000001">
    <property type="protein sequence ID" value="EAR11055.1"/>
    <property type="molecule type" value="Genomic_DNA"/>
</dbReference>
<dbReference type="PROSITE" id="PS51257">
    <property type="entry name" value="PROKAR_LIPOPROTEIN"/>
    <property type="match status" value="1"/>
</dbReference>
<keyword evidence="2" id="KW-1185">Reference proteome</keyword>
<dbReference type="AlphaFoldDB" id="A4B8V4"/>
<sequence>MRHLMLIMTVILSGCAATYPIPEAGTEFTLDRCPPLLNCVSSESSLALYRVDPIQLTEPLNETNWQAIAAIASELPGANVTKSRFGYLRVTCYSTVFKFPDYLEILINEDQTELAVRSQSQFGLYDLNVNRQRVGLLRNQLMDRGLAE</sequence>
<gene>
    <name evidence="1" type="ORF">MED297_19247</name>
</gene>
<evidence type="ECO:0000313" key="1">
    <source>
        <dbReference type="EMBL" id="EAR11055.1"/>
    </source>
</evidence>
<reference evidence="1 2" key="1">
    <citation type="submission" date="2006-02" db="EMBL/GenBank/DDBJ databases">
        <authorList>
            <person name="Pinhassi J."/>
            <person name="Pedros-Alio C."/>
            <person name="Ferriera S."/>
            <person name="Johnson J."/>
            <person name="Kravitz S."/>
            <person name="Halpern A."/>
            <person name="Remington K."/>
            <person name="Beeson K."/>
            <person name="Tran B."/>
            <person name="Rogers Y.-H."/>
            <person name="Friedman R."/>
            <person name="Venter J.C."/>
        </authorList>
    </citation>
    <scope>NUCLEOTIDE SEQUENCE [LARGE SCALE GENOMIC DNA]</scope>
    <source>
        <strain evidence="1 2">MED297</strain>
    </source>
</reference>